<reference evidence="2 3" key="1">
    <citation type="journal article" date="2021" name="Nat. Plants">
        <title>The Taxus genome provides insights into paclitaxel biosynthesis.</title>
        <authorList>
            <person name="Xiong X."/>
            <person name="Gou J."/>
            <person name="Liao Q."/>
            <person name="Li Y."/>
            <person name="Zhou Q."/>
            <person name="Bi G."/>
            <person name="Li C."/>
            <person name="Du R."/>
            <person name="Wang X."/>
            <person name="Sun T."/>
            <person name="Guo L."/>
            <person name="Liang H."/>
            <person name="Lu P."/>
            <person name="Wu Y."/>
            <person name="Zhang Z."/>
            <person name="Ro D.K."/>
            <person name="Shang Y."/>
            <person name="Huang S."/>
            <person name="Yan J."/>
        </authorList>
    </citation>
    <scope>NUCLEOTIDE SEQUENCE [LARGE SCALE GENOMIC DNA]</scope>
    <source>
        <strain evidence="2">Ta-2019</strain>
    </source>
</reference>
<organism evidence="2 3">
    <name type="scientific">Taxus chinensis</name>
    <name type="common">Chinese yew</name>
    <name type="synonym">Taxus wallichiana var. chinensis</name>
    <dbReference type="NCBI Taxonomy" id="29808"/>
    <lineage>
        <taxon>Eukaryota</taxon>
        <taxon>Viridiplantae</taxon>
        <taxon>Streptophyta</taxon>
        <taxon>Embryophyta</taxon>
        <taxon>Tracheophyta</taxon>
        <taxon>Spermatophyta</taxon>
        <taxon>Pinopsida</taxon>
        <taxon>Pinidae</taxon>
        <taxon>Conifers II</taxon>
        <taxon>Cupressales</taxon>
        <taxon>Taxaceae</taxon>
        <taxon>Taxus</taxon>
    </lineage>
</organism>
<evidence type="ECO:0000313" key="2">
    <source>
        <dbReference type="EMBL" id="KAH9292634.1"/>
    </source>
</evidence>
<feature type="non-terminal residue" evidence="2">
    <location>
        <position position="144"/>
    </location>
</feature>
<sequence>SCCMQMPLSVFDPKQDDFHGVRSLLKTYCDGIDWDLSGFVDMILAQTTVGTVIKTDEDSLFGVITAINLARYKGDLVDQLSLVPMAFFSGRLLLDKTGKFFSIGFVDVAFDMVEDQHIFFLAPFVLAQLYRDLHLVVYMGGHNV</sequence>
<dbReference type="PANTHER" id="PTHR13261:SF0">
    <property type="entry name" value="BRCA2 AND CDKN1A-INTERACTING PROTEIN"/>
    <property type="match status" value="1"/>
</dbReference>
<feature type="non-terminal residue" evidence="2">
    <location>
        <position position="1"/>
    </location>
</feature>
<comment type="similarity">
    <text evidence="1">Belongs to the BCP1 family.</text>
</comment>
<gene>
    <name evidence="2" type="ORF">KI387_042179</name>
</gene>
<dbReference type="GO" id="GO:0005634">
    <property type="term" value="C:nucleus"/>
    <property type="evidence" value="ECO:0007669"/>
    <property type="project" value="TreeGrafter"/>
</dbReference>
<dbReference type="PANTHER" id="PTHR13261">
    <property type="entry name" value="BRCA2 AND CDKN1A INTERACTING PROTEIN"/>
    <property type="match status" value="1"/>
</dbReference>
<dbReference type="AlphaFoldDB" id="A0AA38C8G3"/>
<keyword evidence="3" id="KW-1185">Reference proteome</keyword>
<name>A0AA38C8G3_TAXCH</name>
<dbReference type="InterPro" id="IPR025602">
    <property type="entry name" value="BCP1_family"/>
</dbReference>
<evidence type="ECO:0000256" key="1">
    <source>
        <dbReference type="ARBA" id="ARBA00006781"/>
    </source>
</evidence>
<dbReference type="EMBL" id="JAHRHJ020002730">
    <property type="protein sequence ID" value="KAH9292634.1"/>
    <property type="molecule type" value="Genomic_DNA"/>
</dbReference>
<dbReference type="Pfam" id="PF13862">
    <property type="entry name" value="BCCIP"/>
    <property type="match status" value="1"/>
</dbReference>
<evidence type="ECO:0000313" key="3">
    <source>
        <dbReference type="Proteomes" id="UP000824469"/>
    </source>
</evidence>
<comment type="caution">
    <text evidence="2">The sequence shown here is derived from an EMBL/GenBank/DDBJ whole genome shotgun (WGS) entry which is preliminary data.</text>
</comment>
<protein>
    <submittedName>
        <fullName evidence="2">Uncharacterized protein</fullName>
    </submittedName>
</protein>
<proteinExistence type="inferred from homology"/>
<accession>A0AA38C8G3</accession>
<dbReference type="Proteomes" id="UP000824469">
    <property type="component" value="Unassembled WGS sequence"/>
</dbReference>